<sequence>MERRTLGSQGLSVSALGLGCMGMTFAYGGQDDDESRATLRRALELGITFFDTADMYGPHTNEQLLGSVLGAHRDQVEIATKFGNEIGPDGKGTGRVNGRPEYLRGQIDGSLARLGTDHVDLYYQHRVDPSVPIEETWGALGELVEAGKVRHLGISEAAPETIRRAHATAPVSAVQTEYSLFTREVEDDGVLDVCRELGIGFVPYSPLGRGFLSGDIRSTDDLPEGDWRRNAPRFSGEALQANLRVLEQVEEIASAKGVPTTVLALAWVLAKQIPPGVVPIPGTKRRRYLEENVRALDVTLTDDELAAIDEAAPLGVATGQRYPEAAMGGLRR</sequence>
<dbReference type="InterPro" id="IPR050791">
    <property type="entry name" value="Aldo-Keto_reductase"/>
</dbReference>
<dbReference type="CDD" id="cd19076">
    <property type="entry name" value="AKR_AKR13A_13D"/>
    <property type="match status" value="1"/>
</dbReference>
<dbReference type="PROSITE" id="PS51257">
    <property type="entry name" value="PROKAR_LIPOPROTEIN"/>
    <property type="match status" value="1"/>
</dbReference>
<dbReference type="RefSeq" id="WP_286054336.1">
    <property type="nucleotide sequence ID" value="NZ_JASVWF010000003.1"/>
</dbReference>
<proteinExistence type="predicted"/>
<comment type="caution">
    <text evidence="3">The sequence shown here is derived from an EMBL/GenBank/DDBJ whole genome shotgun (WGS) entry which is preliminary data.</text>
</comment>
<dbReference type="InterPro" id="IPR036812">
    <property type="entry name" value="NAD(P)_OxRdtase_dom_sf"/>
</dbReference>
<dbReference type="Proteomes" id="UP001231924">
    <property type="component" value="Unassembled WGS sequence"/>
</dbReference>
<dbReference type="PANTHER" id="PTHR43625">
    <property type="entry name" value="AFLATOXIN B1 ALDEHYDE REDUCTASE"/>
    <property type="match status" value="1"/>
</dbReference>
<evidence type="ECO:0000256" key="1">
    <source>
        <dbReference type="ARBA" id="ARBA00023002"/>
    </source>
</evidence>
<feature type="domain" description="NADP-dependent oxidoreductase" evidence="2">
    <location>
        <begin position="16"/>
        <end position="311"/>
    </location>
</feature>
<keyword evidence="4" id="KW-1185">Reference proteome</keyword>
<dbReference type="PANTHER" id="PTHR43625:SF40">
    <property type="entry name" value="ALDO-KETO REDUCTASE YAKC [NADP(+)]"/>
    <property type="match status" value="1"/>
</dbReference>
<evidence type="ECO:0000313" key="4">
    <source>
        <dbReference type="Proteomes" id="UP001231924"/>
    </source>
</evidence>
<evidence type="ECO:0000313" key="3">
    <source>
        <dbReference type="EMBL" id="MDL5157887.1"/>
    </source>
</evidence>
<gene>
    <name evidence="3" type="ORF">QRT03_18110</name>
</gene>
<organism evidence="3 4">
    <name type="scientific">Actinomycetospora termitidis</name>
    <dbReference type="NCBI Taxonomy" id="3053470"/>
    <lineage>
        <taxon>Bacteria</taxon>
        <taxon>Bacillati</taxon>
        <taxon>Actinomycetota</taxon>
        <taxon>Actinomycetes</taxon>
        <taxon>Pseudonocardiales</taxon>
        <taxon>Pseudonocardiaceae</taxon>
        <taxon>Actinomycetospora</taxon>
    </lineage>
</organism>
<dbReference type="EMBL" id="JASVWF010000003">
    <property type="protein sequence ID" value="MDL5157887.1"/>
    <property type="molecule type" value="Genomic_DNA"/>
</dbReference>
<dbReference type="Gene3D" id="3.20.20.100">
    <property type="entry name" value="NADP-dependent oxidoreductase domain"/>
    <property type="match status" value="1"/>
</dbReference>
<protein>
    <submittedName>
        <fullName evidence="3">Aldo/keto reductase</fullName>
        <ecNumber evidence="3">1.1.1.-</ecNumber>
    </submittedName>
</protein>
<dbReference type="InterPro" id="IPR023210">
    <property type="entry name" value="NADP_OxRdtase_dom"/>
</dbReference>
<dbReference type="Pfam" id="PF00248">
    <property type="entry name" value="Aldo_ket_red"/>
    <property type="match status" value="1"/>
</dbReference>
<dbReference type="EC" id="1.1.1.-" evidence="3"/>
<name>A0ABT7MD26_9PSEU</name>
<dbReference type="SUPFAM" id="SSF51430">
    <property type="entry name" value="NAD(P)-linked oxidoreductase"/>
    <property type="match status" value="1"/>
</dbReference>
<keyword evidence="1 3" id="KW-0560">Oxidoreductase</keyword>
<evidence type="ECO:0000259" key="2">
    <source>
        <dbReference type="Pfam" id="PF00248"/>
    </source>
</evidence>
<accession>A0ABT7MD26</accession>
<dbReference type="GO" id="GO:0016491">
    <property type="term" value="F:oxidoreductase activity"/>
    <property type="evidence" value="ECO:0007669"/>
    <property type="project" value="UniProtKB-KW"/>
</dbReference>
<reference evidence="3 4" key="1">
    <citation type="submission" date="2023-06" db="EMBL/GenBank/DDBJ databases">
        <title>Actinomycetospora Odt1-22.</title>
        <authorList>
            <person name="Supong K."/>
        </authorList>
    </citation>
    <scope>NUCLEOTIDE SEQUENCE [LARGE SCALE GENOMIC DNA]</scope>
    <source>
        <strain evidence="3 4">Odt1-22</strain>
    </source>
</reference>